<dbReference type="InterPro" id="IPR058568">
    <property type="entry name" value="Ig_TRAPPC9_Trs120_4th"/>
</dbReference>
<dbReference type="EMBL" id="GEDC01013802">
    <property type="protein sequence ID" value="JAS23496.1"/>
    <property type="molecule type" value="Transcribed_RNA"/>
</dbReference>
<name>A0A1B6DCW1_9HEMI</name>
<dbReference type="PANTHER" id="PTHR21512">
    <property type="entry name" value="TRAFFICKING PROTEIN PARTICLE COMPLEX SUBUNIT 9"/>
    <property type="match status" value="1"/>
</dbReference>
<evidence type="ECO:0000259" key="1">
    <source>
        <dbReference type="Pfam" id="PF26283"/>
    </source>
</evidence>
<gene>
    <name evidence="2" type="ORF">g.9363</name>
</gene>
<sequence length="224" mass="25245">DVANMINQEIELKYTNSKSILIEENESCRIPIPVERCPLSKIGEFFESNIVELNIVCSNHIASIVELEWSLTATDRFGKASLKGITLSLDMLDIVRMSPMNWEILADGDVIESNSELSSTVGKSLLLGIRLHNSLSRPLNNLDLSFQFFQDHHNGINNFQLDTKVATAGATQILLPQVVEYGSVYHECTVIFLNPGQYKVNFQCTTNKRHTWKLLPPLEIQVLK</sequence>
<feature type="domain" description="Trs120/TRAPPC9 fourth Ig-like" evidence="1">
    <location>
        <begin position="104"/>
        <end position="222"/>
    </location>
</feature>
<evidence type="ECO:0000313" key="2">
    <source>
        <dbReference type="EMBL" id="JAS23496.1"/>
    </source>
</evidence>
<dbReference type="InterPro" id="IPR013935">
    <property type="entry name" value="Trs120_TRAPPC9"/>
</dbReference>
<proteinExistence type="predicted"/>
<reference evidence="2" key="1">
    <citation type="submission" date="2015-12" db="EMBL/GenBank/DDBJ databases">
        <title>De novo transcriptome assembly of four potential Pierce s Disease insect vectors from Arizona vineyards.</title>
        <authorList>
            <person name="Tassone E.E."/>
        </authorList>
    </citation>
    <scope>NUCLEOTIDE SEQUENCE</scope>
</reference>
<organism evidence="2">
    <name type="scientific">Clastoptera arizonana</name>
    <name type="common">Arizona spittle bug</name>
    <dbReference type="NCBI Taxonomy" id="38151"/>
    <lineage>
        <taxon>Eukaryota</taxon>
        <taxon>Metazoa</taxon>
        <taxon>Ecdysozoa</taxon>
        <taxon>Arthropoda</taxon>
        <taxon>Hexapoda</taxon>
        <taxon>Insecta</taxon>
        <taxon>Pterygota</taxon>
        <taxon>Neoptera</taxon>
        <taxon>Paraneoptera</taxon>
        <taxon>Hemiptera</taxon>
        <taxon>Auchenorrhyncha</taxon>
        <taxon>Cercopoidea</taxon>
        <taxon>Clastopteridae</taxon>
        <taxon>Clastoptera</taxon>
    </lineage>
</organism>
<feature type="non-terminal residue" evidence="2">
    <location>
        <position position="1"/>
    </location>
</feature>
<dbReference type="PANTHER" id="PTHR21512:SF5">
    <property type="entry name" value="TRAFFICKING PROTEIN PARTICLE COMPLEX SUBUNIT 9"/>
    <property type="match status" value="1"/>
</dbReference>
<accession>A0A1B6DCW1</accession>
<dbReference type="GO" id="GO:0005802">
    <property type="term" value="C:trans-Golgi network"/>
    <property type="evidence" value="ECO:0007669"/>
    <property type="project" value="TreeGrafter"/>
</dbReference>
<dbReference type="AlphaFoldDB" id="A0A1B6DCW1"/>
<dbReference type="Pfam" id="PF26283">
    <property type="entry name" value="Ig_TRAPPC9-Trs120_4th"/>
    <property type="match status" value="1"/>
</dbReference>
<protein>
    <recommendedName>
        <fullName evidence="1">Trs120/TRAPPC9 fourth Ig-like domain-containing protein</fullName>
    </recommendedName>
</protein>